<feature type="chain" id="PRO_5043316874" evidence="2">
    <location>
        <begin position="21"/>
        <end position="329"/>
    </location>
</feature>
<comment type="subcellular location">
    <subcellularLocation>
        <location evidence="1">Membrane</location>
        <topology evidence="1">Single-pass membrane protein</topology>
    </subcellularLocation>
</comment>
<keyword evidence="2" id="KW-0732">Signal</keyword>
<feature type="domain" description="Malectin-like" evidence="3">
    <location>
        <begin position="29"/>
        <end position="260"/>
    </location>
</feature>
<feature type="domain" description="Malectin-like" evidence="3">
    <location>
        <begin position="262"/>
        <end position="314"/>
    </location>
</feature>
<name>A0AAV8C2L5_9POAL</name>
<evidence type="ECO:0000256" key="2">
    <source>
        <dbReference type="SAM" id="SignalP"/>
    </source>
</evidence>
<dbReference type="InterPro" id="IPR024788">
    <property type="entry name" value="Malectin-like_Carb-bd_dom"/>
</dbReference>
<evidence type="ECO:0000256" key="1">
    <source>
        <dbReference type="ARBA" id="ARBA00004167"/>
    </source>
</evidence>
<accession>A0AAV8C2L5</accession>
<sequence>MEKYCLALAVMSFVVTSVYGQDTQGFISIDCGNTNSFVDESTKLTYTSDDQYIDSGVNANIASNYKSTISLVTLFSLRSFPSGDRNCYNLNPVVRNSTYLIRVGLYHGNYDSYFSQQSKKPILFDLYIGISKWKTVNITDAGYYYMYEAITVALGEVLYVCLVNTGQGTPFISLLEMRQMKSPLYPYVTVTQFGDLYARGDAGGSKFTRYPNDKYDRIWIPAMIDEWTNISTPQRVSSDFAESLSELPSAVLQTAVIPSNYFGHVNPKYLSAKTIYTPKPQNMPMDLDRYSITLNATSNSTEPALLNAFEIYSILPVDTKMVDPADSKI</sequence>
<reference evidence="4" key="1">
    <citation type="submission" date="2022-08" db="EMBL/GenBank/DDBJ databases">
        <authorList>
            <person name="Marques A."/>
        </authorList>
    </citation>
    <scope>NUCLEOTIDE SEQUENCE</scope>
    <source>
        <strain evidence="4">RhyPub2mFocal</strain>
        <tissue evidence="4">Leaves</tissue>
    </source>
</reference>
<proteinExistence type="predicted"/>
<organism evidence="4 5">
    <name type="scientific">Rhynchospora pubera</name>
    <dbReference type="NCBI Taxonomy" id="906938"/>
    <lineage>
        <taxon>Eukaryota</taxon>
        <taxon>Viridiplantae</taxon>
        <taxon>Streptophyta</taxon>
        <taxon>Embryophyta</taxon>
        <taxon>Tracheophyta</taxon>
        <taxon>Spermatophyta</taxon>
        <taxon>Magnoliopsida</taxon>
        <taxon>Liliopsida</taxon>
        <taxon>Poales</taxon>
        <taxon>Cyperaceae</taxon>
        <taxon>Cyperoideae</taxon>
        <taxon>Rhynchosporeae</taxon>
        <taxon>Rhynchospora</taxon>
    </lineage>
</organism>
<feature type="signal peptide" evidence="2">
    <location>
        <begin position="1"/>
        <end position="20"/>
    </location>
</feature>
<protein>
    <submittedName>
        <fullName evidence="4">Leucine-rich repeat protein kinase family protein</fullName>
    </submittedName>
</protein>
<keyword evidence="4" id="KW-0808">Transferase</keyword>
<dbReference type="GO" id="GO:0016020">
    <property type="term" value="C:membrane"/>
    <property type="evidence" value="ECO:0007669"/>
    <property type="project" value="UniProtKB-SubCell"/>
</dbReference>
<dbReference type="PANTHER" id="PTHR45631">
    <property type="entry name" value="OS07G0107800 PROTEIN-RELATED"/>
    <property type="match status" value="1"/>
</dbReference>
<dbReference type="PANTHER" id="PTHR45631:SF202">
    <property type="entry name" value="SENESCENCE-INDUCED RECEPTOR-LIKE SERINE_THREONINE-PROTEIN KINASE"/>
    <property type="match status" value="1"/>
</dbReference>
<dbReference type="AlphaFoldDB" id="A0AAV8C2L5"/>
<dbReference type="Proteomes" id="UP001140206">
    <property type="component" value="Chromosome 5"/>
</dbReference>
<evidence type="ECO:0000313" key="4">
    <source>
        <dbReference type="EMBL" id="KAJ4749750.1"/>
    </source>
</evidence>
<dbReference type="EMBL" id="JAMFTS010000005">
    <property type="protein sequence ID" value="KAJ4749750.1"/>
    <property type="molecule type" value="Genomic_DNA"/>
</dbReference>
<evidence type="ECO:0000313" key="5">
    <source>
        <dbReference type="Proteomes" id="UP001140206"/>
    </source>
</evidence>
<dbReference type="Pfam" id="PF12819">
    <property type="entry name" value="Malectin_like"/>
    <property type="match status" value="2"/>
</dbReference>
<gene>
    <name evidence="4" type="ORF">LUZ62_084155</name>
</gene>
<evidence type="ECO:0000259" key="3">
    <source>
        <dbReference type="Pfam" id="PF12819"/>
    </source>
</evidence>
<keyword evidence="4" id="KW-0418">Kinase</keyword>
<comment type="caution">
    <text evidence="4">The sequence shown here is derived from an EMBL/GenBank/DDBJ whole genome shotgun (WGS) entry which is preliminary data.</text>
</comment>
<dbReference type="GO" id="GO:0016301">
    <property type="term" value="F:kinase activity"/>
    <property type="evidence" value="ECO:0007669"/>
    <property type="project" value="UniProtKB-KW"/>
</dbReference>
<keyword evidence="5" id="KW-1185">Reference proteome</keyword>